<protein>
    <submittedName>
        <fullName evidence="2">Uncharacterized protein</fullName>
    </submittedName>
</protein>
<gene>
    <name evidence="2" type="ORF">HY544_02115</name>
</gene>
<organism evidence="2 3">
    <name type="scientific">Candidatus Iainarchaeum sp</name>
    <dbReference type="NCBI Taxonomy" id="3101447"/>
    <lineage>
        <taxon>Archaea</taxon>
        <taxon>Candidatus Iainarchaeota</taxon>
        <taxon>Candidatus Iainarchaeia</taxon>
        <taxon>Candidatus Iainarchaeales</taxon>
        <taxon>Candidatus Iainarchaeaceae</taxon>
        <taxon>Candidatus Iainarchaeum</taxon>
    </lineage>
</organism>
<evidence type="ECO:0000313" key="2">
    <source>
        <dbReference type="EMBL" id="MBI4210280.1"/>
    </source>
</evidence>
<feature type="transmembrane region" description="Helical" evidence="1">
    <location>
        <begin position="12"/>
        <end position="30"/>
    </location>
</feature>
<keyword evidence="1" id="KW-0472">Membrane</keyword>
<reference evidence="2" key="1">
    <citation type="submission" date="2020-07" db="EMBL/GenBank/DDBJ databases">
        <title>Huge and variable diversity of episymbiotic CPR bacteria and DPANN archaea in groundwater ecosystems.</title>
        <authorList>
            <person name="He C.Y."/>
            <person name="Keren R."/>
            <person name="Whittaker M."/>
            <person name="Farag I.F."/>
            <person name="Doudna J."/>
            <person name="Cate J.H.D."/>
            <person name="Banfield J.F."/>
        </authorList>
    </citation>
    <scope>NUCLEOTIDE SEQUENCE</scope>
    <source>
        <strain evidence="2">NC_groundwater_1296_Ag_S-0.2um_52_80</strain>
    </source>
</reference>
<dbReference type="Proteomes" id="UP000732298">
    <property type="component" value="Unassembled WGS sequence"/>
</dbReference>
<dbReference type="AlphaFoldDB" id="A0A8T3YKR1"/>
<comment type="caution">
    <text evidence="2">The sequence shown here is derived from an EMBL/GenBank/DDBJ whole genome shotgun (WGS) entry which is preliminary data.</text>
</comment>
<accession>A0A8T3YKR1</accession>
<proteinExistence type="predicted"/>
<evidence type="ECO:0000256" key="1">
    <source>
        <dbReference type="SAM" id="Phobius"/>
    </source>
</evidence>
<sequence>MGLKDLPTWAKFSLIILLLILVSTLVLFLLSKQIENETPLSLSGSVYLNTGAKTGAVVFYDSKGQQVWDWVQGSLAKDAGGNKTFVSIILEYTRPPSETGYYIPDGTIYTANIYNGTCKEKGDIKFFLPKVKRYTPGKGSVTSVNADLFELDGPMSIKLYNSSNFVDDVLVRYANGFVTPIACADL</sequence>
<name>A0A8T3YKR1_9ARCH</name>
<keyword evidence="1" id="KW-0812">Transmembrane</keyword>
<keyword evidence="1" id="KW-1133">Transmembrane helix</keyword>
<dbReference type="EMBL" id="JACQPB010000025">
    <property type="protein sequence ID" value="MBI4210280.1"/>
    <property type="molecule type" value="Genomic_DNA"/>
</dbReference>
<evidence type="ECO:0000313" key="3">
    <source>
        <dbReference type="Proteomes" id="UP000732298"/>
    </source>
</evidence>